<keyword evidence="3" id="KW-1185">Reference proteome</keyword>
<evidence type="ECO:0000313" key="2">
    <source>
        <dbReference type="EMBL" id="NYJ05301.1"/>
    </source>
</evidence>
<comment type="caution">
    <text evidence="2">The sequence shown here is derived from an EMBL/GenBank/DDBJ whole genome shotgun (WGS) entry which is preliminary data.</text>
</comment>
<dbReference type="Proteomes" id="UP000541969">
    <property type="component" value="Unassembled WGS sequence"/>
</dbReference>
<protein>
    <recommendedName>
        <fullName evidence="4">Type VII secretion protein EccB</fullName>
    </recommendedName>
</protein>
<dbReference type="RefSeq" id="WP_179715906.1">
    <property type="nucleotide sequence ID" value="NZ_JACBZT010000001.1"/>
</dbReference>
<dbReference type="AlphaFoldDB" id="A0A853CDS3"/>
<evidence type="ECO:0000256" key="1">
    <source>
        <dbReference type="SAM" id="SignalP"/>
    </source>
</evidence>
<name>A0A853CDS3_9ACTN</name>
<keyword evidence="1" id="KW-0732">Signal</keyword>
<feature type="chain" id="PRO_5032598343" description="Type VII secretion protein EccB" evidence="1">
    <location>
        <begin position="25"/>
        <end position="410"/>
    </location>
</feature>
<reference evidence="2 3" key="1">
    <citation type="submission" date="2020-07" db="EMBL/GenBank/DDBJ databases">
        <title>Sequencing the genomes of 1000 actinobacteria strains.</title>
        <authorList>
            <person name="Klenk H.-P."/>
        </authorList>
    </citation>
    <scope>NUCLEOTIDE SEQUENCE [LARGE SCALE GENOMIC DNA]</scope>
    <source>
        <strain evidence="2 3">DSM 104001</strain>
    </source>
</reference>
<gene>
    <name evidence="2" type="ORF">GGQ55_001579</name>
</gene>
<feature type="signal peptide" evidence="1">
    <location>
        <begin position="1"/>
        <end position="24"/>
    </location>
</feature>
<proteinExistence type="predicted"/>
<organism evidence="2 3">
    <name type="scientific">Petropleomorpha daqingensis</name>
    <dbReference type="NCBI Taxonomy" id="2026353"/>
    <lineage>
        <taxon>Bacteria</taxon>
        <taxon>Bacillati</taxon>
        <taxon>Actinomycetota</taxon>
        <taxon>Actinomycetes</taxon>
        <taxon>Geodermatophilales</taxon>
        <taxon>Geodermatophilaceae</taxon>
        <taxon>Petropleomorpha</taxon>
    </lineage>
</organism>
<evidence type="ECO:0000313" key="3">
    <source>
        <dbReference type="Proteomes" id="UP000541969"/>
    </source>
</evidence>
<accession>A0A853CDS3</accession>
<dbReference type="EMBL" id="JACBZT010000001">
    <property type="protein sequence ID" value="NYJ05301.1"/>
    <property type="molecule type" value="Genomic_DNA"/>
</dbReference>
<sequence>MLAAAVALVLVFVAVRLTSSPAPVQEHDRTDPSPPVRTHPVEFFDIATRGTLADDAAWVSGVASIPAVSGLPAERHVTLATDAPEERIAFVLGRDSDQTVAAWLVGPSGAPPEQMTLATAPFAVSGWDPVALWDVPPAQWTGGLLVVVGHPGDQISFLLGRAVTAGGEVERVANRLPVTDGISVAPVGPPPAPSGTLVLVDADSIGGWRTSPVLSDRARAIAEAPVQPADPRQLRGSVDEGRLQSLLRDMVAAYGIPASMISPVLLATGPIGDGGDQAVLVGATLPTGATVAWLGVAGSGQGDPLIRVVRTVPAASGTALLDRVIAVPAGWAVSRLPLPPGNGPPGWLVVSGPRNGTTAEALAANGNTLGSFPLIAGAGVGAVAPGTVGIRVLDASGVDLGDGPLAELPG</sequence>
<evidence type="ECO:0008006" key="4">
    <source>
        <dbReference type="Google" id="ProtNLM"/>
    </source>
</evidence>